<organism evidence="1 2">
    <name type="scientific">Candidatus Lokiarchaeum ossiferum</name>
    <dbReference type="NCBI Taxonomy" id="2951803"/>
    <lineage>
        <taxon>Archaea</taxon>
        <taxon>Promethearchaeati</taxon>
        <taxon>Promethearchaeota</taxon>
        <taxon>Promethearchaeia</taxon>
        <taxon>Promethearchaeales</taxon>
        <taxon>Promethearchaeaceae</taxon>
        <taxon>Candidatus Lokiarchaeum</taxon>
    </lineage>
</organism>
<gene>
    <name evidence="1" type="ORF">NEF87_001947</name>
</gene>
<evidence type="ECO:0000313" key="2">
    <source>
        <dbReference type="Proteomes" id="UP001208689"/>
    </source>
</evidence>
<name>A0ABY6HQ90_9ARCH</name>
<dbReference type="InterPro" id="IPR013078">
    <property type="entry name" value="His_Pase_superF_clade-1"/>
</dbReference>
<dbReference type="InterPro" id="IPR029033">
    <property type="entry name" value="His_PPase_superfam"/>
</dbReference>
<accession>A0ABY6HQ90</accession>
<keyword evidence="2" id="KW-1185">Reference proteome</keyword>
<sequence>MKLFLVQHALAYSKQDDPERSLTPIGIESLEKIVHFTKKQLNPQISCIFHSGKKRAQQTAEIIAKILHPATEVRSTTGLNPSDDPQIWFQKLIGVDDNIMIVGHLPHLNRFAQLLLGQEGEKTSIDFQNAGIVCLEKYSETKWVVVLEILPNMIEK</sequence>
<dbReference type="NCBIfam" id="TIGR00249">
    <property type="entry name" value="sixA"/>
    <property type="match status" value="1"/>
</dbReference>
<dbReference type="InterPro" id="IPR004449">
    <property type="entry name" value="SixA"/>
</dbReference>
<dbReference type="Proteomes" id="UP001208689">
    <property type="component" value="Chromosome"/>
</dbReference>
<dbReference type="SUPFAM" id="SSF53254">
    <property type="entry name" value="Phosphoglycerate mutase-like"/>
    <property type="match status" value="1"/>
</dbReference>
<dbReference type="CDD" id="cd07067">
    <property type="entry name" value="HP_PGM_like"/>
    <property type="match status" value="1"/>
</dbReference>
<evidence type="ECO:0000313" key="1">
    <source>
        <dbReference type="EMBL" id="UYP45662.1"/>
    </source>
</evidence>
<evidence type="ECO:0008006" key="3">
    <source>
        <dbReference type="Google" id="ProtNLM"/>
    </source>
</evidence>
<dbReference type="Gene3D" id="3.40.50.1240">
    <property type="entry name" value="Phosphoglycerate mutase-like"/>
    <property type="match status" value="1"/>
</dbReference>
<proteinExistence type="predicted"/>
<reference evidence="1" key="1">
    <citation type="submission" date="2022-09" db="EMBL/GenBank/DDBJ databases">
        <title>Actin cytoskeleton and complex cell architecture in an #Asgard archaeon.</title>
        <authorList>
            <person name="Ponce Toledo R.I."/>
            <person name="Schleper C."/>
            <person name="Rodrigues Oliveira T."/>
            <person name="Wollweber F."/>
            <person name="Xu J."/>
            <person name="Rittmann S."/>
            <person name="Klingl A."/>
            <person name="Pilhofer M."/>
        </authorList>
    </citation>
    <scope>NUCLEOTIDE SEQUENCE</scope>
    <source>
        <strain evidence="1">B-35</strain>
    </source>
</reference>
<protein>
    <recommendedName>
        <fullName evidence="3">Phosphohistidine phosphatase SixA</fullName>
    </recommendedName>
</protein>
<dbReference type="EMBL" id="CP104013">
    <property type="protein sequence ID" value="UYP45662.1"/>
    <property type="molecule type" value="Genomic_DNA"/>
</dbReference>